<evidence type="ECO:0000256" key="5">
    <source>
        <dbReference type="ARBA" id="ARBA00023136"/>
    </source>
</evidence>
<dbReference type="OrthoDB" id="8904098at2759"/>
<comment type="similarity">
    <text evidence="2">Belongs to the major facilitator superfamily. Proton-dependent oligopeptide transporter (POT/PTR) (TC 2.A.17) family.</text>
</comment>
<organism evidence="8 9">
    <name type="scientific">Trifolium subterraneum</name>
    <name type="common">Subterranean clover</name>
    <dbReference type="NCBI Taxonomy" id="3900"/>
    <lineage>
        <taxon>Eukaryota</taxon>
        <taxon>Viridiplantae</taxon>
        <taxon>Streptophyta</taxon>
        <taxon>Embryophyta</taxon>
        <taxon>Tracheophyta</taxon>
        <taxon>Spermatophyta</taxon>
        <taxon>Magnoliopsida</taxon>
        <taxon>eudicotyledons</taxon>
        <taxon>Gunneridae</taxon>
        <taxon>Pentapetalae</taxon>
        <taxon>rosids</taxon>
        <taxon>fabids</taxon>
        <taxon>Fabales</taxon>
        <taxon>Fabaceae</taxon>
        <taxon>Papilionoideae</taxon>
        <taxon>50 kb inversion clade</taxon>
        <taxon>NPAAA clade</taxon>
        <taxon>Hologalegina</taxon>
        <taxon>IRL clade</taxon>
        <taxon>Trifolieae</taxon>
        <taxon>Trifolium</taxon>
    </lineage>
</organism>
<evidence type="ECO:0000313" key="8">
    <source>
        <dbReference type="EMBL" id="GAU44535.1"/>
    </source>
</evidence>
<evidence type="ECO:0000256" key="6">
    <source>
        <dbReference type="SAM" id="MobiDB-lite"/>
    </source>
</evidence>
<sequence>MAYFGIASNLVVYLTNKLHEGTVESSNNVNNWSGSIWMMPLVGAYVADAYLGRYWTFVISSCIYLLGMCLLTLAVSLPSLSPPQCAQGILDQDCPKASPFQKGIFFLALYIISIGTGGTKANISTLGADQFDEFDAKERSYKLSFFNWWFFSIFVGVLFASTFVVYIQDNVGWALGYALPTIGLTISILMFLVGTPFYRHKFPSGSPITRMLQVYVAALRKCKACVPQDPKDLHELIYDCSFVPVIRSYTRNPRGITLLQRIGVGLVVHVIVMFYVYNDVRQNKPNLKMNSTPSQDNSTISQSNPQEIAKC</sequence>
<evidence type="ECO:0000256" key="2">
    <source>
        <dbReference type="ARBA" id="ARBA00005982"/>
    </source>
</evidence>
<protein>
    <recommendedName>
        <fullName evidence="10">Major facilitator superfamily (MFS) profile domain-containing protein</fullName>
    </recommendedName>
</protein>
<accession>A0A2Z6P8B5</accession>
<dbReference type="EMBL" id="DF974051">
    <property type="protein sequence ID" value="GAU44535.1"/>
    <property type="molecule type" value="Genomic_DNA"/>
</dbReference>
<dbReference type="Pfam" id="PF00854">
    <property type="entry name" value="PTR2"/>
    <property type="match status" value="1"/>
</dbReference>
<dbReference type="InterPro" id="IPR036259">
    <property type="entry name" value="MFS_trans_sf"/>
</dbReference>
<keyword evidence="9" id="KW-1185">Reference proteome</keyword>
<dbReference type="Proteomes" id="UP000242715">
    <property type="component" value="Unassembled WGS sequence"/>
</dbReference>
<evidence type="ECO:0000313" key="9">
    <source>
        <dbReference type="Proteomes" id="UP000242715"/>
    </source>
</evidence>
<dbReference type="Gene3D" id="1.20.1250.20">
    <property type="entry name" value="MFS general substrate transporter like domains"/>
    <property type="match status" value="2"/>
</dbReference>
<feature type="transmembrane region" description="Helical" evidence="7">
    <location>
        <begin position="54"/>
        <end position="77"/>
    </location>
</feature>
<name>A0A2Z6P8B5_TRISU</name>
<dbReference type="InterPro" id="IPR000109">
    <property type="entry name" value="POT_fam"/>
</dbReference>
<evidence type="ECO:0000256" key="7">
    <source>
        <dbReference type="SAM" id="Phobius"/>
    </source>
</evidence>
<keyword evidence="3 7" id="KW-0812">Transmembrane</keyword>
<reference evidence="9" key="1">
    <citation type="journal article" date="2017" name="Front. Plant Sci.">
        <title>Climate Clever Clovers: New Paradigm to Reduce the Environmental Footprint of Ruminants by Breeding Low Methanogenic Forages Utilizing Haplotype Variation.</title>
        <authorList>
            <person name="Kaur P."/>
            <person name="Appels R."/>
            <person name="Bayer P.E."/>
            <person name="Keeble-Gagnere G."/>
            <person name="Wang J."/>
            <person name="Hirakawa H."/>
            <person name="Shirasawa K."/>
            <person name="Vercoe P."/>
            <person name="Stefanova K."/>
            <person name="Durmic Z."/>
            <person name="Nichols P."/>
            <person name="Revell C."/>
            <person name="Isobe S.N."/>
            <person name="Edwards D."/>
            <person name="Erskine W."/>
        </authorList>
    </citation>
    <scope>NUCLEOTIDE SEQUENCE [LARGE SCALE GENOMIC DNA]</scope>
    <source>
        <strain evidence="9">cv. Daliak</strain>
    </source>
</reference>
<comment type="subcellular location">
    <subcellularLocation>
        <location evidence="1">Membrane</location>
        <topology evidence="1">Multi-pass membrane protein</topology>
    </subcellularLocation>
</comment>
<feature type="transmembrane region" description="Helical" evidence="7">
    <location>
        <begin position="146"/>
        <end position="167"/>
    </location>
</feature>
<dbReference type="AlphaFoldDB" id="A0A2Z6P8B5"/>
<keyword evidence="5 7" id="KW-0472">Membrane</keyword>
<evidence type="ECO:0000256" key="4">
    <source>
        <dbReference type="ARBA" id="ARBA00022989"/>
    </source>
</evidence>
<feature type="transmembrane region" description="Helical" evidence="7">
    <location>
        <begin position="258"/>
        <end position="277"/>
    </location>
</feature>
<dbReference type="PANTHER" id="PTHR11654">
    <property type="entry name" value="OLIGOPEPTIDE TRANSPORTER-RELATED"/>
    <property type="match status" value="1"/>
</dbReference>
<evidence type="ECO:0008006" key="10">
    <source>
        <dbReference type="Google" id="ProtNLM"/>
    </source>
</evidence>
<gene>
    <name evidence="8" type="ORF">TSUD_335170</name>
</gene>
<keyword evidence="4 7" id="KW-1133">Transmembrane helix</keyword>
<proteinExistence type="inferred from homology"/>
<evidence type="ECO:0000256" key="1">
    <source>
        <dbReference type="ARBA" id="ARBA00004141"/>
    </source>
</evidence>
<evidence type="ECO:0000256" key="3">
    <source>
        <dbReference type="ARBA" id="ARBA00022692"/>
    </source>
</evidence>
<dbReference type="GO" id="GO:0022857">
    <property type="term" value="F:transmembrane transporter activity"/>
    <property type="evidence" value="ECO:0007669"/>
    <property type="project" value="InterPro"/>
</dbReference>
<dbReference type="SUPFAM" id="SSF103473">
    <property type="entry name" value="MFS general substrate transporter"/>
    <property type="match status" value="1"/>
</dbReference>
<feature type="region of interest" description="Disordered" evidence="6">
    <location>
        <begin position="287"/>
        <end position="311"/>
    </location>
</feature>
<feature type="transmembrane region" description="Helical" evidence="7">
    <location>
        <begin position="173"/>
        <end position="193"/>
    </location>
</feature>
<dbReference type="GO" id="GO:0016020">
    <property type="term" value="C:membrane"/>
    <property type="evidence" value="ECO:0007669"/>
    <property type="project" value="UniProtKB-SubCell"/>
</dbReference>